<dbReference type="PANTHER" id="PTHR34045">
    <property type="entry name" value="OS03G0406300 PROTEIN"/>
    <property type="match status" value="1"/>
</dbReference>
<evidence type="ECO:0000256" key="3">
    <source>
        <dbReference type="SAM" id="MobiDB-lite"/>
    </source>
</evidence>
<evidence type="ECO:0000313" key="5">
    <source>
        <dbReference type="Proteomes" id="UP000636800"/>
    </source>
</evidence>
<evidence type="ECO:0000256" key="1">
    <source>
        <dbReference type="ARBA" id="ARBA00022604"/>
    </source>
</evidence>
<sequence length="240" mass="27882">MRILSWVRSKISKTQNKRFNEDRSCSAFYASKQNACKEEFKDRTQTFLSIGMSGKDEQRELDAAAQMPQMLECPVLAKEAAELSIEEVIKLQMEIAKLLKLKPSSFSDGSDGGSLVKDLLSDNHKFVRKRSVSLLVKEMFAQLQPSLRKPVTEPKMEKIYRKILHNKIHPQAAHRVSTTKMCLSKNPEEEDEREGEEEEEEEEKRRRRRRRRKRGWKQMGQNGCRVHCSGDLNVYICMGF</sequence>
<dbReference type="AlphaFoldDB" id="A0A835RZ01"/>
<evidence type="ECO:0000256" key="2">
    <source>
        <dbReference type="ARBA" id="ARBA00024198"/>
    </source>
</evidence>
<feature type="region of interest" description="Disordered" evidence="3">
    <location>
        <begin position="173"/>
        <end position="220"/>
    </location>
</feature>
<feature type="compositionally biased region" description="Basic residues" evidence="3">
    <location>
        <begin position="205"/>
        <end position="216"/>
    </location>
</feature>
<protein>
    <submittedName>
        <fullName evidence="4">Uncharacterized protein</fullName>
    </submittedName>
</protein>
<comment type="caution">
    <text evidence="4">The sequence shown here is derived from an EMBL/GenBank/DDBJ whole genome shotgun (WGS) entry which is preliminary data.</text>
</comment>
<dbReference type="GO" id="GO:0040008">
    <property type="term" value="P:regulation of growth"/>
    <property type="evidence" value="ECO:0007669"/>
    <property type="project" value="InterPro"/>
</dbReference>
<keyword evidence="1" id="KW-0341">Growth regulation</keyword>
<organism evidence="4 5">
    <name type="scientific">Vanilla planifolia</name>
    <name type="common">Vanilla</name>
    <dbReference type="NCBI Taxonomy" id="51239"/>
    <lineage>
        <taxon>Eukaryota</taxon>
        <taxon>Viridiplantae</taxon>
        <taxon>Streptophyta</taxon>
        <taxon>Embryophyta</taxon>
        <taxon>Tracheophyta</taxon>
        <taxon>Spermatophyta</taxon>
        <taxon>Magnoliopsida</taxon>
        <taxon>Liliopsida</taxon>
        <taxon>Asparagales</taxon>
        <taxon>Orchidaceae</taxon>
        <taxon>Vanilloideae</taxon>
        <taxon>Vanilleae</taxon>
        <taxon>Vanilla</taxon>
    </lineage>
</organism>
<dbReference type="PANTHER" id="PTHR34045:SF3">
    <property type="entry name" value="PROTEIN LAZY 4"/>
    <property type="match status" value="1"/>
</dbReference>
<accession>A0A835RZ01</accession>
<keyword evidence="5" id="KW-1185">Reference proteome</keyword>
<dbReference type="GO" id="GO:0009630">
    <property type="term" value="P:gravitropism"/>
    <property type="evidence" value="ECO:0007669"/>
    <property type="project" value="InterPro"/>
</dbReference>
<dbReference type="EMBL" id="JADCNL010000001">
    <property type="protein sequence ID" value="KAG0499483.1"/>
    <property type="molecule type" value="Genomic_DNA"/>
</dbReference>
<proteinExistence type="inferred from homology"/>
<dbReference type="InterPro" id="IPR044683">
    <property type="entry name" value="LAZY"/>
</dbReference>
<gene>
    <name evidence="4" type="ORF">HPP92_004174</name>
</gene>
<dbReference type="OrthoDB" id="5857104at2759"/>
<evidence type="ECO:0000313" key="4">
    <source>
        <dbReference type="EMBL" id="KAG0499483.1"/>
    </source>
</evidence>
<dbReference type="Proteomes" id="UP000636800">
    <property type="component" value="Chromosome 1"/>
</dbReference>
<comment type="similarity">
    <text evidence="2">Belongs to the LAZY family.</text>
</comment>
<feature type="compositionally biased region" description="Acidic residues" evidence="3">
    <location>
        <begin position="188"/>
        <end position="202"/>
    </location>
</feature>
<name>A0A835RZ01_VANPL</name>
<reference evidence="4 5" key="1">
    <citation type="journal article" date="2020" name="Nat. Food">
        <title>A phased Vanilla planifolia genome enables genetic improvement of flavour and production.</title>
        <authorList>
            <person name="Hasing T."/>
            <person name="Tang H."/>
            <person name="Brym M."/>
            <person name="Khazi F."/>
            <person name="Huang T."/>
            <person name="Chambers A.H."/>
        </authorList>
    </citation>
    <scope>NUCLEOTIDE SEQUENCE [LARGE SCALE GENOMIC DNA]</scope>
    <source>
        <tissue evidence="4">Leaf</tissue>
    </source>
</reference>